<evidence type="ECO:0000256" key="8">
    <source>
        <dbReference type="ARBA" id="ARBA00023053"/>
    </source>
</evidence>
<evidence type="ECO:0000256" key="9">
    <source>
        <dbReference type="ARBA" id="ARBA00023065"/>
    </source>
</evidence>
<feature type="transmembrane region" description="Helical" evidence="14">
    <location>
        <begin position="123"/>
        <end position="143"/>
    </location>
</feature>
<feature type="transmembrane region" description="Helical" evidence="14">
    <location>
        <begin position="307"/>
        <end position="327"/>
    </location>
</feature>
<dbReference type="CDD" id="cd11477">
    <property type="entry name" value="SLC5sbd_u1"/>
    <property type="match status" value="1"/>
</dbReference>
<dbReference type="Proteomes" id="UP000632774">
    <property type="component" value="Unassembled WGS sequence"/>
</dbReference>
<feature type="transmembrane region" description="Helical" evidence="14">
    <location>
        <begin position="232"/>
        <end position="254"/>
    </location>
</feature>
<evidence type="ECO:0000256" key="11">
    <source>
        <dbReference type="ARBA" id="ARBA00023201"/>
    </source>
</evidence>
<keyword evidence="8" id="KW-0915">Sodium</keyword>
<sequence>MARIDYIVLVAYFLMLVVIGFIGYMKIKSSADFYTAGGKLPWWLSGVSHHVSGYSGAVFVAYAGVAYTHGFTLYIWWALGIALSMILTTFYIAPRWARLRSKRSIQSPTEYLAARYNLPTQQVMAWFGVVIKVFDVGAKWAAIGVLLHAFTGISFVGGIAIAGTVTLVYITLGGLWADVWNDFASFFIQLVAGCTMFVMILIQLGDGVHGIFSMWDRLPPEHSHIFNDPYTPLFVCAIMVIYFFSYGGGTWHLATRFMSASSGTEARKAAVLSTLLYLIWPLILFFPMFAAPIFIKNLAEPTQSYSLMAMKFLPPGLVGLLLASMFANTLSMTSADANTISAVITRDILPFLFKRLTQFNAKKMLMVARITTLIFILITIVVAIRSQSFGGVLGLIIAWFSALIGPISIPMILGLLPAFKRCGSVAALASIFGGLLAFVYLKLFMHATLGMEVATPIFTSLILYVVVGLSFGKKANPEVEEMLTSLNNDN</sequence>
<protein>
    <submittedName>
        <fullName evidence="15">Na+:solute symporter</fullName>
    </submittedName>
</protein>
<feature type="transmembrane region" description="Helical" evidence="14">
    <location>
        <begin position="364"/>
        <end position="384"/>
    </location>
</feature>
<keyword evidence="6" id="KW-0769">Symport</keyword>
<feature type="transmembrane region" description="Helical" evidence="14">
    <location>
        <begin position="423"/>
        <end position="441"/>
    </location>
</feature>
<organism evidence="15 16">
    <name type="scientific">Mucilaginibacter boryungensis</name>
    <dbReference type="NCBI Taxonomy" id="768480"/>
    <lineage>
        <taxon>Bacteria</taxon>
        <taxon>Pseudomonadati</taxon>
        <taxon>Bacteroidota</taxon>
        <taxon>Sphingobacteriia</taxon>
        <taxon>Sphingobacteriales</taxon>
        <taxon>Sphingobacteriaceae</taxon>
        <taxon>Mucilaginibacter</taxon>
    </lineage>
</organism>
<evidence type="ECO:0000256" key="6">
    <source>
        <dbReference type="ARBA" id="ARBA00022847"/>
    </source>
</evidence>
<keyword evidence="16" id="KW-1185">Reference proteome</keyword>
<reference evidence="15 16" key="1">
    <citation type="submission" date="2020-10" db="EMBL/GenBank/DDBJ databases">
        <title>Mucilaginibacter mali sp. nov., isolated from rhizosphere soil of apple orchard.</title>
        <authorList>
            <person name="Lee J.-S."/>
            <person name="Kim H.S."/>
            <person name="Kim J.-S."/>
        </authorList>
    </citation>
    <scope>NUCLEOTIDE SEQUENCE [LARGE SCALE GENOMIC DNA]</scope>
    <source>
        <strain evidence="15 16">KCTC 23157</strain>
    </source>
</reference>
<dbReference type="PANTHER" id="PTHR48086">
    <property type="entry name" value="SODIUM/PROLINE SYMPORTER-RELATED"/>
    <property type="match status" value="1"/>
</dbReference>
<dbReference type="PROSITE" id="PS50283">
    <property type="entry name" value="NA_SOLUT_SYMP_3"/>
    <property type="match status" value="1"/>
</dbReference>
<proteinExistence type="inferred from homology"/>
<evidence type="ECO:0000256" key="7">
    <source>
        <dbReference type="ARBA" id="ARBA00022989"/>
    </source>
</evidence>
<feature type="transmembrane region" description="Helical" evidence="14">
    <location>
        <begin position="396"/>
        <end position="416"/>
    </location>
</feature>
<evidence type="ECO:0000256" key="2">
    <source>
        <dbReference type="ARBA" id="ARBA00006434"/>
    </source>
</evidence>
<comment type="similarity">
    <text evidence="2 13">Belongs to the sodium:solute symporter (SSF) (TC 2.A.21) family.</text>
</comment>
<feature type="transmembrane region" description="Helical" evidence="14">
    <location>
        <begin position="73"/>
        <end position="93"/>
    </location>
</feature>
<evidence type="ECO:0000256" key="14">
    <source>
        <dbReference type="SAM" id="Phobius"/>
    </source>
</evidence>
<dbReference type="InterPro" id="IPR050277">
    <property type="entry name" value="Sodium:Solute_Symporter"/>
</dbReference>
<comment type="catalytic activity">
    <reaction evidence="12">
        <text>L-proline(in) + Na(+)(in) = L-proline(out) + Na(+)(out)</text>
        <dbReference type="Rhea" id="RHEA:28967"/>
        <dbReference type="ChEBI" id="CHEBI:29101"/>
        <dbReference type="ChEBI" id="CHEBI:60039"/>
    </reaction>
</comment>
<evidence type="ECO:0000313" key="15">
    <source>
        <dbReference type="EMBL" id="MBE9665483.1"/>
    </source>
</evidence>
<keyword evidence="9" id="KW-0406">Ion transport</keyword>
<keyword evidence="7 14" id="KW-1133">Transmembrane helix</keyword>
<evidence type="ECO:0000256" key="10">
    <source>
        <dbReference type="ARBA" id="ARBA00023136"/>
    </source>
</evidence>
<comment type="subcellular location">
    <subcellularLocation>
        <location evidence="1">Cell membrane</location>
        <topology evidence="1">Multi-pass membrane protein</topology>
    </subcellularLocation>
</comment>
<feature type="transmembrane region" description="Helical" evidence="14">
    <location>
        <begin position="453"/>
        <end position="472"/>
    </location>
</feature>
<dbReference type="PANTHER" id="PTHR48086:SF3">
    <property type="entry name" value="SODIUM_PROLINE SYMPORTER"/>
    <property type="match status" value="1"/>
</dbReference>
<dbReference type="Gene3D" id="1.20.1730.10">
    <property type="entry name" value="Sodium/glucose cotransporter"/>
    <property type="match status" value="1"/>
</dbReference>
<dbReference type="EMBL" id="JADFFM010000001">
    <property type="protein sequence ID" value="MBE9665483.1"/>
    <property type="molecule type" value="Genomic_DNA"/>
</dbReference>
<evidence type="ECO:0000256" key="5">
    <source>
        <dbReference type="ARBA" id="ARBA00022692"/>
    </source>
</evidence>
<comment type="caution">
    <text evidence="15">The sequence shown here is derived from an EMBL/GenBank/DDBJ whole genome shotgun (WGS) entry which is preliminary data.</text>
</comment>
<evidence type="ECO:0000256" key="12">
    <source>
        <dbReference type="ARBA" id="ARBA00033708"/>
    </source>
</evidence>
<keyword evidence="4" id="KW-1003">Cell membrane</keyword>
<evidence type="ECO:0000256" key="13">
    <source>
        <dbReference type="RuleBase" id="RU362091"/>
    </source>
</evidence>
<keyword evidence="5 14" id="KW-0812">Transmembrane</keyword>
<feature type="transmembrane region" description="Helical" evidence="14">
    <location>
        <begin position="184"/>
        <end position="212"/>
    </location>
</feature>
<evidence type="ECO:0000256" key="4">
    <source>
        <dbReference type="ARBA" id="ARBA00022475"/>
    </source>
</evidence>
<gene>
    <name evidence="15" type="ORF">IRJ18_03860</name>
</gene>
<dbReference type="InterPro" id="IPR038377">
    <property type="entry name" value="Na/Glc_symporter_sf"/>
</dbReference>
<name>A0ABR9XDL6_9SPHI</name>
<evidence type="ECO:0000313" key="16">
    <source>
        <dbReference type="Proteomes" id="UP000632774"/>
    </source>
</evidence>
<feature type="transmembrane region" description="Helical" evidence="14">
    <location>
        <begin position="6"/>
        <end position="25"/>
    </location>
</feature>
<feature type="transmembrane region" description="Helical" evidence="14">
    <location>
        <begin position="275"/>
        <end position="295"/>
    </location>
</feature>
<evidence type="ECO:0000256" key="3">
    <source>
        <dbReference type="ARBA" id="ARBA00022448"/>
    </source>
</evidence>
<evidence type="ECO:0000256" key="1">
    <source>
        <dbReference type="ARBA" id="ARBA00004651"/>
    </source>
</evidence>
<accession>A0ABR9XDL6</accession>
<keyword evidence="10 14" id="KW-0472">Membrane</keyword>
<feature type="transmembrane region" description="Helical" evidence="14">
    <location>
        <begin position="149"/>
        <end position="172"/>
    </location>
</feature>
<dbReference type="Pfam" id="PF00474">
    <property type="entry name" value="SSF"/>
    <property type="match status" value="1"/>
</dbReference>
<dbReference type="RefSeq" id="WP_194104888.1">
    <property type="nucleotide sequence ID" value="NZ_JADFFM010000001.1"/>
</dbReference>
<keyword evidence="3" id="KW-0813">Transport</keyword>
<keyword evidence="11" id="KW-0739">Sodium transport</keyword>
<dbReference type="InterPro" id="IPR001734">
    <property type="entry name" value="Na/solute_symporter"/>
</dbReference>